<dbReference type="InterPro" id="IPR041414">
    <property type="entry name" value="Raco-like_middle"/>
</dbReference>
<feature type="non-terminal residue" evidence="3">
    <location>
        <position position="166"/>
    </location>
</feature>
<reference evidence="3" key="1">
    <citation type="journal article" date="2014" name="Front. Microbiol.">
        <title>High frequency of phylogenetically diverse reductive dehalogenase-homologous genes in deep subseafloor sedimentary metagenomes.</title>
        <authorList>
            <person name="Kawai M."/>
            <person name="Futagami T."/>
            <person name="Toyoda A."/>
            <person name="Takaki Y."/>
            <person name="Nishi S."/>
            <person name="Hori S."/>
            <person name="Arai W."/>
            <person name="Tsubouchi T."/>
            <person name="Morono Y."/>
            <person name="Uchiyama I."/>
            <person name="Ito T."/>
            <person name="Fujiyama A."/>
            <person name="Inagaki F."/>
            <person name="Takami H."/>
        </authorList>
    </citation>
    <scope>NUCLEOTIDE SEQUENCE</scope>
    <source>
        <strain evidence="3">Expedition CK06-06</strain>
    </source>
</reference>
<evidence type="ECO:0008006" key="4">
    <source>
        <dbReference type="Google" id="ProtNLM"/>
    </source>
</evidence>
<proteinExistence type="predicted"/>
<feature type="domain" description="RACo C-terminal" evidence="1">
    <location>
        <begin position="107"/>
        <end position="163"/>
    </location>
</feature>
<feature type="non-terminal residue" evidence="3">
    <location>
        <position position="1"/>
    </location>
</feature>
<dbReference type="InterPro" id="IPR027980">
    <property type="entry name" value="RACo_C"/>
</dbReference>
<evidence type="ECO:0000259" key="2">
    <source>
        <dbReference type="Pfam" id="PF17651"/>
    </source>
</evidence>
<feature type="domain" description="RACo-like middle region" evidence="2">
    <location>
        <begin position="2"/>
        <end position="100"/>
    </location>
</feature>
<dbReference type="AlphaFoldDB" id="X1E049"/>
<dbReference type="Gene3D" id="3.30.420.480">
    <property type="entry name" value="Domain of unknown function (DUF4445)"/>
    <property type="match status" value="1"/>
</dbReference>
<evidence type="ECO:0000313" key="3">
    <source>
        <dbReference type="EMBL" id="GAH13815.1"/>
    </source>
</evidence>
<protein>
    <recommendedName>
        <fullName evidence="4">RACo middle region domain-containing protein</fullName>
    </recommendedName>
</protein>
<dbReference type="Pfam" id="PF14574">
    <property type="entry name" value="RACo_C_ter"/>
    <property type="match status" value="1"/>
</dbReference>
<gene>
    <name evidence="3" type="ORF">S01H4_61789</name>
</gene>
<comment type="caution">
    <text evidence="3">The sequence shown here is derived from an EMBL/GenBank/DDBJ whole genome shotgun (WGS) entry which is preliminary data.</text>
</comment>
<dbReference type="PANTHER" id="PTHR42895">
    <property type="entry name" value="IRON-SULFUR CLUSTER-BINDING PROTEIN-RELATED"/>
    <property type="match status" value="1"/>
</dbReference>
<organism evidence="3">
    <name type="scientific">marine sediment metagenome</name>
    <dbReference type="NCBI Taxonomy" id="412755"/>
    <lineage>
        <taxon>unclassified sequences</taxon>
        <taxon>metagenomes</taxon>
        <taxon>ecological metagenomes</taxon>
    </lineage>
</organism>
<name>X1E049_9ZZZZ</name>
<dbReference type="PANTHER" id="PTHR42895:SF1">
    <property type="entry name" value="IRON-SULFUR CLUSTER PROTEIN"/>
    <property type="match status" value="1"/>
</dbReference>
<evidence type="ECO:0000259" key="1">
    <source>
        <dbReference type="Pfam" id="PF14574"/>
    </source>
</evidence>
<accession>X1E049</accession>
<sequence>ELAVKALNQLAAELCAEVNATPQEIVEAVVVGNTTMHHLLLRLPVQQLAFSPYVPAVSDALDVKARDVGLHIAAGAYVYLLPNIAGFVGSDHVAMLLATEAWKAKGVVLALDIGTNTEIVLVSKGEIASVSCASGPAFEGAHIKHGMRAANGAIEHLRLVDDRLQY</sequence>
<dbReference type="Pfam" id="PF17651">
    <property type="entry name" value="Raco_middle"/>
    <property type="match status" value="1"/>
</dbReference>
<dbReference type="InterPro" id="IPR052911">
    <property type="entry name" value="Corrinoid_activation_enz"/>
</dbReference>
<dbReference type="InterPro" id="IPR042259">
    <property type="entry name" value="Raco-like_middle_sf"/>
</dbReference>
<dbReference type="EMBL" id="BART01036722">
    <property type="protein sequence ID" value="GAH13815.1"/>
    <property type="molecule type" value="Genomic_DNA"/>
</dbReference>